<organism evidence="1 2">
    <name type="scientific">Streptococcus agalactiae</name>
    <dbReference type="NCBI Taxonomy" id="1311"/>
    <lineage>
        <taxon>Bacteria</taxon>
        <taxon>Bacillati</taxon>
        <taxon>Bacillota</taxon>
        <taxon>Bacilli</taxon>
        <taxon>Lactobacillales</taxon>
        <taxon>Streptococcaceae</taxon>
        <taxon>Streptococcus</taxon>
    </lineage>
</organism>
<name>A0AAW3HSS8_STRAG</name>
<dbReference type="EMBL" id="LCVB01000027">
    <property type="protein sequence ID" value="KLJ29743.1"/>
    <property type="molecule type" value="Genomic_DNA"/>
</dbReference>
<sequence length="80" mass="9388">MKKYANDFNNDKYNLSSGYYFRSGEKHDIAIVKYGEKDYLKNTDLAYVVCDKIVDADSIGFVYHGEYETWHFKLLNTEAN</sequence>
<evidence type="ECO:0000313" key="1">
    <source>
        <dbReference type="EMBL" id="KLJ29743.1"/>
    </source>
</evidence>
<gene>
    <name evidence="1" type="ORF">WA45_05175</name>
</gene>
<proteinExistence type="predicted"/>
<accession>A0AAW3HSS8</accession>
<evidence type="ECO:0008006" key="3">
    <source>
        <dbReference type="Google" id="ProtNLM"/>
    </source>
</evidence>
<reference evidence="1 2" key="1">
    <citation type="journal article" date="2015" name="PLoS ONE">
        <title>Genomic analysis reveals the molecular basis for capsule loss in the group B streptococcus population.</title>
        <authorList>
            <consortium name="DEVANI Consortium"/>
            <person name="Rosini R."/>
            <person name="Campisi E."/>
            <person name="De Chiara M."/>
            <person name="Tettelin H."/>
            <person name="Rinaudo D."/>
            <person name="Toniolo C."/>
            <person name="Metruccio M."/>
            <person name="Guidotti S."/>
            <person name="Sorensen U.B."/>
            <person name="Kilian M."/>
            <person name="Ramirez M."/>
            <person name="Janulczyk R."/>
            <person name="Donati C."/>
            <person name="Grandi G."/>
            <person name="Margarit I."/>
        </authorList>
    </citation>
    <scope>NUCLEOTIDE SEQUENCE [LARGE SCALE GENOMIC DNA]</scope>
    <source>
        <strain evidence="1 2">ES-PW-063</strain>
    </source>
</reference>
<dbReference type="AlphaFoldDB" id="A0AAW3HSS8"/>
<comment type="caution">
    <text evidence="1">The sequence shown here is derived from an EMBL/GenBank/DDBJ whole genome shotgun (WGS) entry which is preliminary data.</text>
</comment>
<protein>
    <recommendedName>
        <fullName evidence="3">Phage protein</fullName>
    </recommendedName>
</protein>
<evidence type="ECO:0000313" key="2">
    <source>
        <dbReference type="Proteomes" id="UP000035174"/>
    </source>
</evidence>
<dbReference type="RefSeq" id="WP_029662753.1">
    <property type="nucleotide sequence ID" value="NZ_CPVQ01000020.1"/>
</dbReference>
<dbReference type="Proteomes" id="UP000035174">
    <property type="component" value="Unassembled WGS sequence"/>
</dbReference>